<feature type="region of interest" description="Disordered" evidence="1">
    <location>
        <begin position="185"/>
        <end position="243"/>
    </location>
</feature>
<organism evidence="4 5">
    <name type="scientific">Desmospora activa DSM 45169</name>
    <dbReference type="NCBI Taxonomy" id="1121389"/>
    <lineage>
        <taxon>Bacteria</taxon>
        <taxon>Bacillati</taxon>
        <taxon>Bacillota</taxon>
        <taxon>Bacilli</taxon>
        <taxon>Bacillales</taxon>
        <taxon>Thermoactinomycetaceae</taxon>
        <taxon>Desmospora</taxon>
    </lineage>
</organism>
<dbReference type="Gene3D" id="2.60.120.260">
    <property type="entry name" value="Galactose-binding domain-like"/>
    <property type="match status" value="1"/>
</dbReference>
<feature type="domain" description="Golvesin/Xly CBD-like" evidence="3">
    <location>
        <begin position="61"/>
        <end position="178"/>
    </location>
</feature>
<accession>A0A2T4Z8S2</accession>
<proteinExistence type="predicted"/>
<feature type="transmembrane region" description="Helical" evidence="2">
    <location>
        <begin position="6"/>
        <end position="28"/>
    </location>
</feature>
<dbReference type="Proteomes" id="UP000241639">
    <property type="component" value="Unassembled WGS sequence"/>
</dbReference>
<keyword evidence="2" id="KW-0812">Transmembrane</keyword>
<evidence type="ECO:0000259" key="3">
    <source>
        <dbReference type="Pfam" id="PF25275"/>
    </source>
</evidence>
<dbReference type="EMBL" id="PZZP01000001">
    <property type="protein sequence ID" value="PTM58288.1"/>
    <property type="molecule type" value="Genomic_DNA"/>
</dbReference>
<keyword evidence="2" id="KW-1133">Transmembrane helix</keyword>
<evidence type="ECO:0000313" key="4">
    <source>
        <dbReference type="EMBL" id="PTM58288.1"/>
    </source>
</evidence>
<sequence length="243" mass="27002">MVKRLIRWVVPILFFATILSVMIGFRHLETLEANEMRVIEEFRQRWVRETDGPGLMRMQETFWGEWVVSSNANGYFGPDYHASQAGDGSASFTWTFQVKQAGKYNIHVNYAAAFDRASNAPYTVSYSGGTATELVDQRTGGGRWISIGTYDFQEGEEVTVTLTNNTDGAVIADAIRITEEGNSSNKLILDNRNPNQGFEPVQQAPQQQPNPEQAGEGENDPQQSADGQNEQQPGVQLAPPQQP</sequence>
<comment type="caution">
    <text evidence="4">The sequence shown here is derived from an EMBL/GenBank/DDBJ whole genome shotgun (WGS) entry which is preliminary data.</text>
</comment>
<dbReference type="InterPro" id="IPR033803">
    <property type="entry name" value="CBD-like_Golvesin-Xly"/>
</dbReference>
<feature type="compositionally biased region" description="Low complexity" evidence="1">
    <location>
        <begin position="196"/>
        <end position="216"/>
    </location>
</feature>
<keyword evidence="2" id="KW-0472">Membrane</keyword>
<keyword evidence="5" id="KW-1185">Reference proteome</keyword>
<reference evidence="4 5" key="1">
    <citation type="submission" date="2018-04" db="EMBL/GenBank/DDBJ databases">
        <title>Genomic Encyclopedia of Archaeal and Bacterial Type Strains, Phase II (KMG-II): from individual species to whole genera.</title>
        <authorList>
            <person name="Goeker M."/>
        </authorList>
    </citation>
    <scope>NUCLEOTIDE SEQUENCE [LARGE SCALE GENOMIC DNA]</scope>
    <source>
        <strain evidence="4 5">DSM 45169</strain>
    </source>
</reference>
<evidence type="ECO:0000256" key="1">
    <source>
        <dbReference type="SAM" id="MobiDB-lite"/>
    </source>
</evidence>
<feature type="compositionally biased region" description="Polar residues" evidence="1">
    <location>
        <begin position="220"/>
        <end position="234"/>
    </location>
</feature>
<dbReference type="InterPro" id="IPR058890">
    <property type="entry name" value="YwtC-like"/>
</dbReference>
<evidence type="ECO:0000256" key="2">
    <source>
        <dbReference type="SAM" id="Phobius"/>
    </source>
</evidence>
<evidence type="ECO:0000313" key="5">
    <source>
        <dbReference type="Proteomes" id="UP000241639"/>
    </source>
</evidence>
<gene>
    <name evidence="4" type="ORF">C8J48_0869</name>
</gene>
<name>A0A2T4Z8S2_9BACL</name>
<dbReference type="Pfam" id="PF26359">
    <property type="entry name" value="YwtC"/>
    <property type="match status" value="1"/>
</dbReference>
<dbReference type="Pfam" id="PF25275">
    <property type="entry name" value="Golvesin_C"/>
    <property type="match status" value="1"/>
</dbReference>
<dbReference type="AlphaFoldDB" id="A0A2T4Z8S2"/>
<protein>
    <recommendedName>
        <fullName evidence="3">Golvesin/Xly CBD-like domain-containing protein</fullName>
    </recommendedName>
</protein>